<evidence type="ECO:0000256" key="6">
    <source>
        <dbReference type="ARBA" id="ARBA00022982"/>
    </source>
</evidence>
<comment type="catalytic activity">
    <reaction evidence="9 10">
        <text>a ubiquinone + NADH + 5 H(+)(in) = a ubiquinol + NAD(+) + 4 H(+)(out)</text>
        <dbReference type="Rhea" id="RHEA:29091"/>
        <dbReference type="Rhea" id="RHEA-COMP:9565"/>
        <dbReference type="Rhea" id="RHEA-COMP:9566"/>
        <dbReference type="ChEBI" id="CHEBI:15378"/>
        <dbReference type="ChEBI" id="CHEBI:16389"/>
        <dbReference type="ChEBI" id="CHEBI:17976"/>
        <dbReference type="ChEBI" id="CHEBI:57540"/>
        <dbReference type="ChEBI" id="CHEBI:57945"/>
        <dbReference type="EC" id="7.1.1.2"/>
    </reaction>
</comment>
<keyword evidence="5 10" id="KW-0812">Transmembrane</keyword>
<dbReference type="GO" id="GO:0016020">
    <property type="term" value="C:membrane"/>
    <property type="evidence" value="ECO:0007669"/>
    <property type="project" value="UniProtKB-SubCell"/>
</dbReference>
<keyword evidence="8 10" id="KW-0472">Membrane</keyword>
<feature type="transmembrane region" description="Helical" evidence="10">
    <location>
        <begin position="105"/>
        <end position="125"/>
    </location>
</feature>
<keyword evidence="7 10" id="KW-1133">Transmembrane helix</keyword>
<evidence type="ECO:0000256" key="8">
    <source>
        <dbReference type="ARBA" id="ARBA00023136"/>
    </source>
</evidence>
<keyword evidence="10" id="KW-0813">Transport</keyword>
<keyword evidence="10 13" id="KW-0496">Mitochondrion</keyword>
<evidence type="ECO:0000256" key="3">
    <source>
        <dbReference type="ARBA" id="ARBA00012944"/>
    </source>
</evidence>
<feature type="transmembrane region" description="Helical" evidence="10">
    <location>
        <begin position="261"/>
        <end position="279"/>
    </location>
</feature>
<accession>A0A0S2LTF2</accession>
<feature type="transmembrane region" description="Helical" evidence="10">
    <location>
        <begin position="507"/>
        <end position="524"/>
    </location>
</feature>
<keyword evidence="6" id="KW-0249">Electron transport</keyword>
<feature type="transmembrane region" description="Helical" evidence="10">
    <location>
        <begin position="206"/>
        <end position="225"/>
    </location>
</feature>
<dbReference type="PRINTS" id="PR01434">
    <property type="entry name" value="NADHDHGNASE5"/>
</dbReference>
<dbReference type="InterPro" id="IPR001750">
    <property type="entry name" value="ND/Mrp_TM"/>
</dbReference>
<reference evidence="13" key="1">
    <citation type="submission" date="2015-06" db="EMBL/GenBank/DDBJ databases">
        <title>High-throughput detection of wild bee species with mitogenome skimming and resequencing (mt-S/R).</title>
        <authorList>
            <person name="Tang M."/>
            <person name="Hardman C."/>
            <person name="Ji Y."/>
            <person name="Meng G."/>
            <person name="Liu S."/>
            <person name="Tan M."/>
            <person name="Yang S."/>
            <person name="Yang C."/>
            <person name="Moss E."/>
            <person name="Nevard T."/>
            <person name="Potts S.G."/>
            <person name="Zhou X."/>
            <person name="Yu D.W."/>
        </authorList>
    </citation>
    <scope>NUCLEOTIDE SEQUENCE</scope>
</reference>
<feature type="transmembrane region" description="Helical" evidence="10">
    <location>
        <begin position="50"/>
        <end position="71"/>
    </location>
</feature>
<feature type="transmembrane region" description="Helical" evidence="10">
    <location>
        <begin position="285"/>
        <end position="310"/>
    </location>
</feature>
<protein>
    <recommendedName>
        <fullName evidence="4 10">NADH-ubiquinone oxidoreductase chain 5</fullName>
        <ecNumber evidence="3 10">7.1.1.2</ecNumber>
    </recommendedName>
</protein>
<comment type="subcellular location">
    <subcellularLocation>
        <location evidence="2">Membrane</location>
        <topology evidence="2">Multi-pass membrane protein</topology>
    </subcellularLocation>
</comment>
<sequence>MIYSFMLLMFSLLNFILWLNFILFNKIYILEWTIYILNSFKFNLFILIDDYSLIFMMMVSLISSMVMLYSLEYMNLKKYLFKQFFYLVFLFILSMFLMICSPSILSILLGWDGLGLISYCLIIYYQNFKAFNAGMLTVILNRIGDTSLLMLITLNFIMNNSFNLMLYKMNKLMLFMLMIMAMTKSAQLPFSSWLPAAMMAPTPVSSLVHSSTLVTAGVYLIIRYSNLIELNLINNNLLMISSLTMMFSGLIANFECDFKKIIALSTLSQLGFMMSILSMNFYDLAFLHLLIHAMFKSLMFLCAGSFIHYLNSTQDLRNYSKMMYIFPMKSLIFFFSSLCLCGFPFLAAFYSKDLIIENFLFYKMNLFSLINLILGTMFSISYSFRLMLIMFFNNFPNMNVFYIKENMFMNYYMMFMMILTIFFSKIYLNLKFLNYNYNLSIFYKLIILKLCLLGMILGYQFYNFMNFKKINILGIFMKEILFLNNFYKMNYVKILFFMMNYENWFNKSLYMIYNYKFFMFNMKLMNLKMMKLNFFNFYKL</sequence>
<feature type="transmembrane region" description="Helical" evidence="10">
    <location>
        <begin position="83"/>
        <end position="99"/>
    </location>
</feature>
<feature type="transmembrane region" description="Helical" evidence="10">
    <location>
        <begin position="331"/>
        <end position="350"/>
    </location>
</feature>
<feature type="transmembrane region" description="Helical" evidence="10">
    <location>
        <begin position="237"/>
        <end position="254"/>
    </location>
</feature>
<dbReference type="Pfam" id="PF00662">
    <property type="entry name" value="Proton_antipo_N"/>
    <property type="match status" value="1"/>
</dbReference>
<feature type="transmembrane region" description="Helical" evidence="10">
    <location>
        <begin position="146"/>
        <end position="166"/>
    </location>
</feature>
<comment type="similarity">
    <text evidence="10">Belongs to the complex I subunit 5 family.</text>
</comment>
<feature type="domain" description="NADH:quinone oxidoreductase/Mrp antiporter transmembrane" evidence="11">
    <location>
        <begin position="101"/>
        <end position="374"/>
    </location>
</feature>
<dbReference type="PANTHER" id="PTHR42829:SF2">
    <property type="entry name" value="NADH-UBIQUINONE OXIDOREDUCTASE CHAIN 5"/>
    <property type="match status" value="1"/>
</dbReference>
<keyword evidence="10" id="KW-0830">Ubiquinone</keyword>
<name>A0A0S2LTF2_9HYME</name>
<dbReference type="GO" id="GO:0015990">
    <property type="term" value="P:electron transport coupled proton transport"/>
    <property type="evidence" value="ECO:0007669"/>
    <property type="project" value="TreeGrafter"/>
</dbReference>
<feature type="transmembrane region" description="Helical" evidence="10">
    <location>
        <begin position="440"/>
        <end position="458"/>
    </location>
</feature>
<gene>
    <name evidence="13" type="primary">ND5</name>
</gene>
<keyword evidence="10" id="KW-0520">NAD</keyword>
<feature type="transmembrane region" description="Helical" evidence="10">
    <location>
        <begin position="411"/>
        <end position="428"/>
    </location>
</feature>
<feature type="transmembrane region" description="Helical" evidence="10">
    <location>
        <begin position="370"/>
        <end position="391"/>
    </location>
</feature>
<comment type="function">
    <text evidence="1">Core subunit of the mitochondrial membrane respiratory chain NADH dehydrogenase (Complex I) that is believed to belong to the minimal assembly required for catalysis. Complex I functions in the transfer of electrons from NADH to the respiratory chain. The immediate electron acceptor for the enzyme is believed to be ubiquinone.</text>
</comment>
<dbReference type="InterPro" id="IPR001516">
    <property type="entry name" value="Proton_antipo_N"/>
</dbReference>
<evidence type="ECO:0000256" key="10">
    <source>
        <dbReference type="RuleBase" id="RU003404"/>
    </source>
</evidence>
<geneLocation type="mitochondrion" evidence="13"/>
<proteinExistence type="inferred from homology"/>
<feature type="transmembrane region" description="Helical" evidence="10">
    <location>
        <begin position="7"/>
        <end position="30"/>
    </location>
</feature>
<dbReference type="GO" id="GO:0042773">
    <property type="term" value="P:ATP synthesis coupled electron transport"/>
    <property type="evidence" value="ECO:0007669"/>
    <property type="project" value="InterPro"/>
</dbReference>
<feature type="domain" description="NADH-Ubiquinone oxidoreductase (complex I) chain 5 N-terminal" evidence="12">
    <location>
        <begin position="37"/>
        <end position="85"/>
    </location>
</feature>
<dbReference type="Pfam" id="PF00361">
    <property type="entry name" value="Proton_antipo_M"/>
    <property type="match status" value="1"/>
</dbReference>
<evidence type="ECO:0000256" key="2">
    <source>
        <dbReference type="ARBA" id="ARBA00004141"/>
    </source>
</evidence>
<comment type="function">
    <text evidence="10">Core subunit of the mitochondrial membrane respiratory chain NADH dehydrogenase (Complex I) which catalyzes electron transfer from NADH through the respiratory chain, using ubiquinone as an electron acceptor. Essential for the catalytic activity and assembly of complex I.</text>
</comment>
<dbReference type="GO" id="GO:0008137">
    <property type="term" value="F:NADH dehydrogenase (ubiquinone) activity"/>
    <property type="evidence" value="ECO:0007669"/>
    <property type="project" value="UniProtKB-EC"/>
</dbReference>
<evidence type="ECO:0000256" key="9">
    <source>
        <dbReference type="ARBA" id="ARBA00049551"/>
    </source>
</evidence>
<evidence type="ECO:0000256" key="4">
    <source>
        <dbReference type="ARBA" id="ARBA00021096"/>
    </source>
</evidence>
<dbReference type="EMBL" id="KT164663">
    <property type="protein sequence ID" value="ALO64740.1"/>
    <property type="molecule type" value="Genomic_DNA"/>
</dbReference>
<evidence type="ECO:0000256" key="5">
    <source>
        <dbReference type="ARBA" id="ARBA00022692"/>
    </source>
</evidence>
<evidence type="ECO:0000313" key="13">
    <source>
        <dbReference type="EMBL" id="ALO64740.1"/>
    </source>
</evidence>
<dbReference type="PANTHER" id="PTHR42829">
    <property type="entry name" value="NADH-UBIQUINONE OXIDOREDUCTASE CHAIN 5"/>
    <property type="match status" value="1"/>
</dbReference>
<dbReference type="InterPro" id="IPR003945">
    <property type="entry name" value="NU5C-like"/>
</dbReference>
<organism evidence="13">
    <name type="scientific">Nomada fabriciana</name>
    <dbReference type="NCBI Taxonomy" id="601510"/>
    <lineage>
        <taxon>Eukaryota</taxon>
        <taxon>Metazoa</taxon>
        <taxon>Ecdysozoa</taxon>
        <taxon>Arthropoda</taxon>
        <taxon>Hexapoda</taxon>
        <taxon>Insecta</taxon>
        <taxon>Pterygota</taxon>
        <taxon>Neoptera</taxon>
        <taxon>Endopterygota</taxon>
        <taxon>Hymenoptera</taxon>
        <taxon>Apocrita</taxon>
        <taxon>Aculeata</taxon>
        <taxon>Apoidea</taxon>
        <taxon>Anthophila</taxon>
        <taxon>Apidae</taxon>
        <taxon>Nomadini</taxon>
        <taxon>Nomada</taxon>
    </lineage>
</organism>
<dbReference type="EC" id="7.1.1.2" evidence="3 10"/>
<evidence type="ECO:0000259" key="12">
    <source>
        <dbReference type="Pfam" id="PF00662"/>
    </source>
</evidence>
<dbReference type="AlphaFoldDB" id="A0A0S2LTF2"/>
<feature type="transmembrane region" description="Helical" evidence="10">
    <location>
        <begin position="172"/>
        <end position="194"/>
    </location>
</feature>
<evidence type="ECO:0000256" key="7">
    <source>
        <dbReference type="ARBA" id="ARBA00022989"/>
    </source>
</evidence>
<dbReference type="GO" id="GO:0003954">
    <property type="term" value="F:NADH dehydrogenase activity"/>
    <property type="evidence" value="ECO:0007669"/>
    <property type="project" value="TreeGrafter"/>
</dbReference>
<evidence type="ECO:0000256" key="1">
    <source>
        <dbReference type="ARBA" id="ARBA00003257"/>
    </source>
</evidence>
<evidence type="ECO:0000259" key="11">
    <source>
        <dbReference type="Pfam" id="PF00361"/>
    </source>
</evidence>